<dbReference type="AlphaFoldDB" id="A0A1L3ZU23"/>
<dbReference type="Proteomes" id="UP000182063">
    <property type="component" value="Chromosome"/>
</dbReference>
<dbReference type="Gene3D" id="1.10.8.930">
    <property type="entry name" value="Protein of unknown function DUF1465"/>
    <property type="match status" value="1"/>
</dbReference>
<name>A0A1L3ZU23_9SPHN</name>
<reference evidence="2" key="1">
    <citation type="submission" date="2016-11" db="EMBL/GenBank/DDBJ databases">
        <title>Complete Genome Sequence of alachlor-degrading Sphingomonas sp. strain JJ-A5.</title>
        <authorList>
            <person name="Lee H."/>
            <person name="Ka J.-O."/>
        </authorList>
    </citation>
    <scope>NUCLEOTIDE SEQUENCE [LARGE SCALE GENOMIC DNA]</scope>
    <source>
        <strain evidence="2">JJ-A5</strain>
    </source>
</reference>
<dbReference type="STRING" id="1921510.BSL82_07230"/>
<dbReference type="InterPro" id="IPR038301">
    <property type="entry name" value="AraC-like_sf"/>
</dbReference>
<protein>
    <recommendedName>
        <fullName evidence="3">Regulator of CtrA degradation rcdA</fullName>
    </recommendedName>
</protein>
<proteinExistence type="predicted"/>
<gene>
    <name evidence="1" type="ORF">BSL82_07230</name>
</gene>
<dbReference type="Pfam" id="PF07323">
    <property type="entry name" value="DUF1465"/>
    <property type="match status" value="1"/>
</dbReference>
<dbReference type="KEGG" id="sphj:BSL82_07230"/>
<dbReference type="EMBL" id="CP018221">
    <property type="protein sequence ID" value="API59125.1"/>
    <property type="molecule type" value="Genomic_DNA"/>
</dbReference>
<accession>A0A1L3ZU23</accession>
<sequence length="153" mass="17116">MRTEATHNGIAGRLIDGLYVEAMVLADEARSYFDRGGLEDREAMSPADRVAFSCESLKVTTRLMHVVSWLLLRRAADAGELRPAELQQPARRLGDASDTDSEALAAMPERARLIIEASCDLYQRIKRLDDEMMRNAPVTSPARSLLDRLERSL</sequence>
<evidence type="ECO:0000313" key="1">
    <source>
        <dbReference type="EMBL" id="API59125.1"/>
    </source>
</evidence>
<dbReference type="InterPro" id="IPR010848">
    <property type="entry name" value="DUF1465"/>
</dbReference>
<evidence type="ECO:0000313" key="2">
    <source>
        <dbReference type="Proteomes" id="UP000182063"/>
    </source>
</evidence>
<evidence type="ECO:0008006" key="3">
    <source>
        <dbReference type="Google" id="ProtNLM"/>
    </source>
</evidence>
<organism evidence="1 2">
    <name type="scientific">Tardibacter chloracetimidivorans</name>
    <dbReference type="NCBI Taxonomy" id="1921510"/>
    <lineage>
        <taxon>Bacteria</taxon>
        <taxon>Pseudomonadati</taxon>
        <taxon>Pseudomonadota</taxon>
        <taxon>Alphaproteobacteria</taxon>
        <taxon>Sphingomonadales</taxon>
        <taxon>Sphingomonadaceae</taxon>
        <taxon>Tardibacter</taxon>
    </lineage>
</organism>
<keyword evidence="2" id="KW-1185">Reference proteome</keyword>